<evidence type="ECO:0000313" key="1">
    <source>
        <dbReference type="EMBL" id="MBB5079847.1"/>
    </source>
</evidence>
<dbReference type="SUPFAM" id="SSF57938">
    <property type="entry name" value="DnaJ/Hsp40 cysteine-rich domain"/>
    <property type="match status" value="1"/>
</dbReference>
<dbReference type="InterPro" id="IPR036410">
    <property type="entry name" value="HSP_DnaJ_Cys-rich_dom_sf"/>
</dbReference>
<proteinExistence type="predicted"/>
<dbReference type="EMBL" id="JACHIN010000007">
    <property type="protein sequence ID" value="MBB5079847.1"/>
    <property type="molecule type" value="Genomic_DNA"/>
</dbReference>
<accession>A0A7W8A5A7</accession>
<reference evidence="1 2" key="1">
    <citation type="submission" date="2020-08" db="EMBL/GenBank/DDBJ databases">
        <title>Genomic Encyclopedia of Type Strains, Phase IV (KMG-IV): sequencing the most valuable type-strain genomes for metagenomic binning, comparative biology and taxonomic classification.</title>
        <authorList>
            <person name="Goeker M."/>
        </authorList>
    </citation>
    <scope>NUCLEOTIDE SEQUENCE [LARGE SCALE GENOMIC DNA]</scope>
    <source>
        <strain evidence="1 2">DSM 45385</strain>
    </source>
</reference>
<evidence type="ECO:0000313" key="2">
    <source>
        <dbReference type="Proteomes" id="UP000568380"/>
    </source>
</evidence>
<keyword evidence="2" id="KW-1185">Reference proteome</keyword>
<dbReference type="AlphaFoldDB" id="A0A7W8A5A7"/>
<dbReference type="RefSeq" id="WP_221340835.1">
    <property type="nucleotide sequence ID" value="NZ_JACHIN010000007.1"/>
</dbReference>
<protein>
    <submittedName>
        <fullName evidence="1">DnaJ-class molecular chaperone</fullName>
    </submittedName>
</protein>
<gene>
    <name evidence="1" type="ORF">HNR40_005333</name>
</gene>
<sequence>MNGKPTCPQCRGSRVEWVGGIPLACHRCDSRGWDDLETALLRLCRCCLGSGEVVAVDEERRALVQAACPVCARSE</sequence>
<dbReference type="Proteomes" id="UP000568380">
    <property type="component" value="Unassembled WGS sequence"/>
</dbReference>
<comment type="caution">
    <text evidence="1">The sequence shown here is derived from an EMBL/GenBank/DDBJ whole genome shotgun (WGS) entry which is preliminary data.</text>
</comment>
<name>A0A7W8A5A7_9ACTN</name>
<organism evidence="1 2">
    <name type="scientific">Nonomuraea endophytica</name>
    <dbReference type="NCBI Taxonomy" id="714136"/>
    <lineage>
        <taxon>Bacteria</taxon>
        <taxon>Bacillati</taxon>
        <taxon>Actinomycetota</taxon>
        <taxon>Actinomycetes</taxon>
        <taxon>Streptosporangiales</taxon>
        <taxon>Streptosporangiaceae</taxon>
        <taxon>Nonomuraea</taxon>
    </lineage>
</organism>